<dbReference type="VEuPathDB" id="TriTrypDB:ADEAN_000184400"/>
<name>A0A7G2C3M8_9TRYP</name>
<evidence type="ECO:0000313" key="3">
    <source>
        <dbReference type="EMBL" id="CAD2214398.1"/>
    </source>
</evidence>
<sequence length="540" mass="58070">MMNAARSTTVSEMEEEINNLSFTSHLSVAFGPAAYVETMAMAENEEQFPPMEELSPEDASPTEEETTAEIAIRFIRTGFPLTLASLSIFSYNTVIIACVGSMLGEAELGAVSLALGLLNATGFAFGAGLCGALETVLSHCYGSHKREFDEQQAKRAAYVAAHPDEVVPEVVEGPLYLYGIYAQRMGLILLGIAVPLGIVVAFIDSIMNALGGNPVIVYYTGQWCHIALFGVPIALYQQLLHRYYSCQHMTVPPSVAMVGGALLNPVLQFTCIRLFGFHGSAIGWLLLILIVNGSLTLYISKSGLYKKTWNGFSGEATRNVGKLFCIALPSLGVMLSEWVALEINALAGGFADTVDLAAFSISLQVFGIMFGVGAGVMIMTCVFVGNAIGSGKPLLARKTAFIAIGLVVCISFVDIALAYLLSPFIPRLFSDSAEVAEVYHDLMKVVLPYHTLDIFQSTVMGVLRGCGLQKIGAVIISIAFCVVGVPLSFLLFFYFDYGIISLWIGPATGAVFVGLPSYAFLLLYYIDWANLKPVEEDAEG</sequence>
<comment type="similarity">
    <text evidence="1">Belongs to the multi antimicrobial extrusion (MATE) (TC 2.A.66.1) family.</text>
</comment>
<keyword evidence="2" id="KW-0812">Transmembrane</keyword>
<feature type="transmembrane region" description="Helical" evidence="2">
    <location>
        <begin position="281"/>
        <end position="299"/>
    </location>
</feature>
<feature type="transmembrane region" description="Helical" evidence="2">
    <location>
        <begin position="361"/>
        <end position="388"/>
    </location>
</feature>
<dbReference type="Pfam" id="PF01554">
    <property type="entry name" value="MatE"/>
    <property type="match status" value="3"/>
</dbReference>
<feature type="transmembrane region" description="Helical" evidence="2">
    <location>
        <begin position="471"/>
        <end position="495"/>
    </location>
</feature>
<dbReference type="Proteomes" id="UP000515908">
    <property type="component" value="Chromosome 03"/>
</dbReference>
<dbReference type="GO" id="GO:0016020">
    <property type="term" value="C:membrane"/>
    <property type="evidence" value="ECO:0007669"/>
    <property type="project" value="InterPro"/>
</dbReference>
<dbReference type="EMBL" id="LR877147">
    <property type="protein sequence ID" value="CAD2214398.1"/>
    <property type="molecule type" value="Genomic_DNA"/>
</dbReference>
<organism evidence="3 4">
    <name type="scientific">Angomonas deanei</name>
    <dbReference type="NCBI Taxonomy" id="59799"/>
    <lineage>
        <taxon>Eukaryota</taxon>
        <taxon>Discoba</taxon>
        <taxon>Euglenozoa</taxon>
        <taxon>Kinetoplastea</taxon>
        <taxon>Metakinetoplastina</taxon>
        <taxon>Trypanosomatida</taxon>
        <taxon>Trypanosomatidae</taxon>
        <taxon>Strigomonadinae</taxon>
        <taxon>Angomonas</taxon>
    </lineage>
</organism>
<feature type="transmembrane region" description="Helical" evidence="2">
    <location>
        <begin position="400"/>
        <end position="421"/>
    </location>
</feature>
<keyword evidence="2" id="KW-0472">Membrane</keyword>
<protein>
    <submittedName>
        <fullName evidence="3">MatE, putative</fullName>
    </submittedName>
</protein>
<keyword evidence="2" id="KW-1133">Transmembrane helix</keyword>
<feature type="transmembrane region" description="Helical" evidence="2">
    <location>
        <begin position="110"/>
        <end position="137"/>
    </location>
</feature>
<evidence type="ECO:0000256" key="2">
    <source>
        <dbReference type="SAM" id="Phobius"/>
    </source>
</evidence>
<feature type="transmembrane region" description="Helical" evidence="2">
    <location>
        <begin position="187"/>
        <end position="210"/>
    </location>
</feature>
<feature type="transmembrane region" description="Helical" evidence="2">
    <location>
        <begin position="320"/>
        <end position="341"/>
    </location>
</feature>
<dbReference type="GO" id="GO:0042910">
    <property type="term" value="F:xenobiotic transmembrane transporter activity"/>
    <property type="evidence" value="ECO:0007669"/>
    <property type="project" value="InterPro"/>
</dbReference>
<evidence type="ECO:0000256" key="1">
    <source>
        <dbReference type="ARBA" id="ARBA00010199"/>
    </source>
</evidence>
<dbReference type="AlphaFoldDB" id="A0A7G2C3M8"/>
<accession>A0A7G2C3M8</accession>
<dbReference type="PANTHER" id="PTHR11206">
    <property type="entry name" value="MULTIDRUG RESISTANCE PROTEIN"/>
    <property type="match status" value="1"/>
</dbReference>
<feature type="transmembrane region" description="Helical" evidence="2">
    <location>
        <begin position="81"/>
        <end position="104"/>
    </location>
</feature>
<feature type="transmembrane region" description="Helical" evidence="2">
    <location>
        <begin position="255"/>
        <end position="275"/>
    </location>
</feature>
<feature type="transmembrane region" description="Helical" evidence="2">
    <location>
        <begin position="216"/>
        <end position="235"/>
    </location>
</feature>
<dbReference type="InterPro" id="IPR002528">
    <property type="entry name" value="MATE_fam"/>
</dbReference>
<feature type="transmembrane region" description="Helical" evidence="2">
    <location>
        <begin position="502"/>
        <end position="526"/>
    </location>
</feature>
<evidence type="ECO:0000313" key="4">
    <source>
        <dbReference type="Proteomes" id="UP000515908"/>
    </source>
</evidence>
<keyword evidence="4" id="KW-1185">Reference proteome</keyword>
<dbReference type="GO" id="GO:0015297">
    <property type="term" value="F:antiporter activity"/>
    <property type="evidence" value="ECO:0007669"/>
    <property type="project" value="InterPro"/>
</dbReference>
<gene>
    <name evidence="3" type="ORF">ADEAN_000184400</name>
</gene>
<reference evidence="3 4" key="1">
    <citation type="submission" date="2020-08" db="EMBL/GenBank/DDBJ databases">
        <authorList>
            <person name="Newling K."/>
            <person name="Davey J."/>
            <person name="Forrester S."/>
        </authorList>
    </citation>
    <scope>NUCLEOTIDE SEQUENCE [LARGE SCALE GENOMIC DNA]</scope>
    <source>
        <strain evidence="4">Crithidia deanei Carvalho (ATCC PRA-265)</strain>
    </source>
</reference>
<proteinExistence type="inferred from homology"/>
<dbReference type="NCBIfam" id="TIGR00797">
    <property type="entry name" value="matE"/>
    <property type="match status" value="1"/>
</dbReference>